<sequence length="97" mass="10731">MRELIRRLSFSDRLSDGSSAVPRGCVPVLVVGDGDDDEECERFVVRVETLRHPSLAALLEMAAQEFGYKQEGILRVPCAIHQFRQALTTAAVSRATD</sequence>
<dbReference type="Gramene" id="TraesPARA_EIv1.0_2338110.1">
    <property type="protein sequence ID" value="TraesPARA_EIv1.0_2338110.1.CDS1"/>
    <property type="gene ID" value="TraesPARA_EIv1.0_2338110"/>
</dbReference>
<comment type="similarity">
    <text evidence="1">Belongs to the ARG7 family.</text>
</comment>
<organism evidence="2">
    <name type="scientific">Triticum aestivum</name>
    <name type="common">Wheat</name>
    <dbReference type="NCBI Taxonomy" id="4565"/>
    <lineage>
        <taxon>Eukaryota</taxon>
        <taxon>Viridiplantae</taxon>
        <taxon>Streptophyta</taxon>
        <taxon>Embryophyta</taxon>
        <taxon>Tracheophyta</taxon>
        <taxon>Spermatophyta</taxon>
        <taxon>Magnoliopsida</taxon>
        <taxon>Liliopsida</taxon>
        <taxon>Poales</taxon>
        <taxon>Poaceae</taxon>
        <taxon>BOP clade</taxon>
        <taxon>Pooideae</taxon>
        <taxon>Triticodae</taxon>
        <taxon>Triticeae</taxon>
        <taxon>Triticinae</taxon>
        <taxon>Triticum</taxon>
    </lineage>
</organism>
<dbReference type="Gramene" id="TraesCS7A03G1137000.1">
    <property type="protein sequence ID" value="TraesCS7A03G1137000.1.CDS1"/>
    <property type="gene ID" value="TraesCS7A03G1137000"/>
</dbReference>
<name>A0A3B6RLN5_WHEAT</name>
<dbReference type="Gramene" id="TraesLDM7A03G04004040.1">
    <property type="protein sequence ID" value="TraesLDM7A03G04004040.1.CDS1"/>
    <property type="gene ID" value="TraesLDM7A03G04004040"/>
</dbReference>
<dbReference type="Gramene" id="TraesJUL7A03G04037050.1">
    <property type="protein sequence ID" value="TraesJUL7A03G04037050.1.CDS1"/>
    <property type="gene ID" value="TraesJUL7A03G04037050"/>
</dbReference>
<dbReference type="OMA" id="SAMEFGH"/>
<accession>A0A3B6RLN5</accession>
<dbReference type="PANTHER" id="PTHR31374:SF346">
    <property type="entry name" value="AUXIN RESPONSIVE PROTEIN"/>
    <property type="match status" value="1"/>
</dbReference>
<keyword evidence="3" id="KW-1185">Reference proteome</keyword>
<evidence type="ECO:0008006" key="4">
    <source>
        <dbReference type="Google" id="ProtNLM"/>
    </source>
</evidence>
<dbReference type="Gramene" id="TraesMAC7A03G03998630.1">
    <property type="protein sequence ID" value="TraesMAC7A03G03998630.1.CDS1"/>
    <property type="gene ID" value="TraesMAC7A03G03998630"/>
</dbReference>
<protein>
    <recommendedName>
        <fullName evidence="4">Auxin responsive protein</fullName>
    </recommendedName>
</protein>
<evidence type="ECO:0000313" key="3">
    <source>
        <dbReference type="Proteomes" id="UP000019116"/>
    </source>
</evidence>
<dbReference type="Gramene" id="TraesLAC7A03G03954630.1">
    <property type="protein sequence ID" value="TraesLAC7A03G03954630.1.CDS1"/>
    <property type="gene ID" value="TraesLAC7A03G03954630"/>
</dbReference>
<dbReference type="PaxDb" id="4565-Traes_7AL_AEC178775.1"/>
<dbReference type="Gramene" id="TraesNOR7A03G04044140.1">
    <property type="protein sequence ID" value="TraesNOR7A03G04044140.1.CDS1"/>
    <property type="gene ID" value="TraesNOR7A03G04044140"/>
</dbReference>
<reference evidence="2" key="2">
    <citation type="submission" date="2018-10" db="UniProtKB">
        <authorList>
            <consortium name="EnsemblPlants"/>
        </authorList>
    </citation>
    <scope>IDENTIFICATION</scope>
</reference>
<dbReference type="Gramene" id="TraesWEE_scaffold_016034_01G000300.1">
    <property type="protein sequence ID" value="TraesWEE_scaffold_016034_01G000300.1"/>
    <property type="gene ID" value="TraesWEE_scaffold_016034_01G000300"/>
</dbReference>
<dbReference type="GO" id="GO:0009733">
    <property type="term" value="P:response to auxin"/>
    <property type="evidence" value="ECO:0007669"/>
    <property type="project" value="InterPro"/>
</dbReference>
<dbReference type="InterPro" id="IPR003676">
    <property type="entry name" value="SAUR_fam"/>
</dbReference>
<dbReference type="Pfam" id="PF02519">
    <property type="entry name" value="Auxin_inducible"/>
    <property type="match status" value="1"/>
</dbReference>
<proteinExistence type="inferred from homology"/>
<dbReference type="Gramene" id="TraesCS7A02G469000.1">
    <property type="protein sequence ID" value="TraesCS7A02G469000.1.cds1"/>
    <property type="gene ID" value="TraesCS7A02G469000"/>
</dbReference>
<evidence type="ECO:0000256" key="1">
    <source>
        <dbReference type="ARBA" id="ARBA00006974"/>
    </source>
</evidence>
<dbReference type="PANTHER" id="PTHR31374">
    <property type="entry name" value="AUXIN-INDUCED PROTEIN-LIKE-RELATED"/>
    <property type="match status" value="1"/>
</dbReference>
<dbReference type="AlphaFoldDB" id="A0A3B6RLN5"/>
<dbReference type="EnsemblPlants" id="TraesCS7A02G469000.1">
    <property type="protein sequence ID" value="TraesCS7A02G469000.1.cds1"/>
    <property type="gene ID" value="TraesCS7A02G469000"/>
</dbReference>
<evidence type="ECO:0000313" key="2">
    <source>
        <dbReference type="EnsemblPlants" id="TraesCS7A02G469000.1.cds1"/>
    </source>
</evidence>
<reference evidence="2" key="1">
    <citation type="submission" date="2018-08" db="EMBL/GenBank/DDBJ databases">
        <authorList>
            <person name="Rossello M."/>
        </authorList>
    </citation>
    <scope>NUCLEOTIDE SEQUENCE [LARGE SCALE GENOMIC DNA]</scope>
    <source>
        <strain evidence="2">cv. Chinese Spring</strain>
    </source>
</reference>
<gene>
    <name evidence="2" type="primary">LOC123163811</name>
</gene>
<dbReference type="Gramene" id="TraesSTA7A03G03996530.1">
    <property type="protein sequence ID" value="TraesSTA7A03G03996530.1.CDS1"/>
    <property type="gene ID" value="TraesSTA7A03G03996530"/>
</dbReference>
<dbReference type="Proteomes" id="UP000019116">
    <property type="component" value="Chromosome 7A"/>
</dbReference>